<sequence>MDKQAQGALLDALKVVLYWLLSIASVGLGLYYRKNRSKGWTLYKLILGTIFCQTAYWSMWAVHNSAVRSVGLGRLTDNLYRICIPLNQLATATFMGLLLVLAAGYCITRSDLGDYKLQVVGLPVLLFVTGVVTQYINFQLLEASTDQLNVLDMAGWEAGLFAVCTFANVAAFLFWVVYIFEIIQLEVDALRAQQELNLVRNAAPSATVAPFPGGSHTQPSANPHALPPSNMDPEWARAAAEEGLVAYKNLLGPNQNMSHIPGADVEAQEITTVADMLNFETKKQMYKRFSTGFGVFMIAQLCVILAPVFIIDIVQEAITMFQFLVVLGFLAALLWLFRPQQDSPYLLMGEDVEGLDTSLGVDDDAAEYGAAGGDASGGVSANRDGMNRQRDDEQGARQQGRTNGFGSSSGVELAGMGAGAKRGSEGGVSNGRNNVSFTLDGDGDGVSRGRDQSGAGAAAAADLPEVRLPAIRTSISGPAQQQQQQQQQQRQQQPAAATAAAANGAAPQWSLGDDDELHEITLHGSSPKKNTSS</sequence>
<gene>
    <name evidence="3" type="ORF">OEZ85_012969</name>
</gene>
<feature type="compositionally biased region" description="Polar residues" evidence="1">
    <location>
        <begin position="523"/>
        <end position="533"/>
    </location>
</feature>
<proteinExistence type="predicted"/>
<evidence type="ECO:0000313" key="4">
    <source>
        <dbReference type="Proteomes" id="UP001244341"/>
    </source>
</evidence>
<accession>A0ABY8U9E5</accession>
<feature type="transmembrane region" description="Helical" evidence="2">
    <location>
        <begin position="158"/>
        <end position="180"/>
    </location>
</feature>
<dbReference type="EMBL" id="CP126214">
    <property type="protein sequence ID" value="WIA16263.1"/>
    <property type="molecule type" value="Genomic_DNA"/>
</dbReference>
<protein>
    <submittedName>
        <fullName evidence="3">Uncharacterized protein</fullName>
    </submittedName>
</protein>
<feature type="transmembrane region" description="Helical" evidence="2">
    <location>
        <begin position="79"/>
        <end position="107"/>
    </location>
</feature>
<feature type="transmembrane region" description="Helical" evidence="2">
    <location>
        <begin position="12"/>
        <end position="32"/>
    </location>
</feature>
<keyword evidence="2" id="KW-1133">Transmembrane helix</keyword>
<feature type="compositionally biased region" description="Gly residues" evidence="1">
    <location>
        <begin position="416"/>
        <end position="429"/>
    </location>
</feature>
<feature type="transmembrane region" description="Helical" evidence="2">
    <location>
        <begin position="317"/>
        <end position="337"/>
    </location>
</feature>
<evidence type="ECO:0000256" key="2">
    <source>
        <dbReference type="SAM" id="Phobius"/>
    </source>
</evidence>
<keyword evidence="2" id="KW-0472">Membrane</keyword>
<keyword evidence="4" id="KW-1185">Reference proteome</keyword>
<feature type="transmembrane region" description="Helical" evidence="2">
    <location>
        <begin position="119"/>
        <end position="138"/>
    </location>
</feature>
<feature type="compositionally biased region" description="Low complexity" evidence="1">
    <location>
        <begin position="452"/>
        <end position="461"/>
    </location>
</feature>
<keyword evidence="2" id="KW-0812">Transmembrane</keyword>
<feature type="compositionally biased region" description="Low complexity" evidence="1">
    <location>
        <begin position="478"/>
        <end position="508"/>
    </location>
</feature>
<feature type="compositionally biased region" description="Polar residues" evidence="1">
    <location>
        <begin position="396"/>
        <end position="410"/>
    </location>
</feature>
<feature type="compositionally biased region" description="Basic and acidic residues" evidence="1">
    <location>
        <begin position="385"/>
        <end position="395"/>
    </location>
</feature>
<feature type="transmembrane region" description="Helical" evidence="2">
    <location>
        <begin position="41"/>
        <end position="59"/>
    </location>
</feature>
<feature type="region of interest" description="Disordered" evidence="1">
    <location>
        <begin position="370"/>
        <end position="533"/>
    </location>
</feature>
<evidence type="ECO:0000256" key="1">
    <source>
        <dbReference type="SAM" id="MobiDB-lite"/>
    </source>
</evidence>
<reference evidence="3 4" key="1">
    <citation type="submission" date="2023-05" db="EMBL/GenBank/DDBJ databases">
        <title>A 100% complete, gapless, phased diploid assembly of the Scenedesmus obliquus UTEX 3031 genome.</title>
        <authorList>
            <person name="Biondi T.C."/>
            <person name="Hanschen E.R."/>
            <person name="Kwon T."/>
            <person name="Eng W."/>
            <person name="Kruse C.P.S."/>
            <person name="Koehler S.I."/>
            <person name="Kunde Y."/>
            <person name="Gleasner C.D."/>
            <person name="You Mak K.T."/>
            <person name="Polle J."/>
            <person name="Hovde B.T."/>
            <person name="Starkenburg S.R."/>
        </authorList>
    </citation>
    <scope>NUCLEOTIDE SEQUENCE [LARGE SCALE GENOMIC DNA]</scope>
    <source>
        <strain evidence="3 4">DOE0152z</strain>
    </source>
</reference>
<evidence type="ECO:0000313" key="3">
    <source>
        <dbReference type="EMBL" id="WIA16263.1"/>
    </source>
</evidence>
<dbReference type="Proteomes" id="UP001244341">
    <property type="component" value="Chromosome 7b"/>
</dbReference>
<name>A0ABY8U9E5_TETOB</name>
<feature type="transmembrane region" description="Helical" evidence="2">
    <location>
        <begin position="292"/>
        <end position="311"/>
    </location>
</feature>
<organism evidence="3 4">
    <name type="scientific">Tetradesmus obliquus</name>
    <name type="common">Green alga</name>
    <name type="synonym">Acutodesmus obliquus</name>
    <dbReference type="NCBI Taxonomy" id="3088"/>
    <lineage>
        <taxon>Eukaryota</taxon>
        <taxon>Viridiplantae</taxon>
        <taxon>Chlorophyta</taxon>
        <taxon>core chlorophytes</taxon>
        <taxon>Chlorophyceae</taxon>
        <taxon>CS clade</taxon>
        <taxon>Sphaeropleales</taxon>
        <taxon>Scenedesmaceae</taxon>
        <taxon>Tetradesmus</taxon>
    </lineage>
</organism>